<dbReference type="EMBL" id="VSSQ01018847">
    <property type="protein sequence ID" value="MPM62402.1"/>
    <property type="molecule type" value="Genomic_DNA"/>
</dbReference>
<dbReference type="AntiFam" id="ANF00077">
    <property type="entry name" value="Shadow ORF (opposite AtoC)"/>
</dbReference>
<accession>A0A645BAR2</accession>
<name>A0A645BAR2_9ZZZZ</name>
<sequence length="277" mass="31597">MSAHAVEMAVRQHPQQTRLQVKRHVADFVEEQRAALGLLEAATALRLRAGERAAFMAEQFAFQQILGDGRRVDGHERAARDRRVLVQRTRHQLLARAGFARDQHRHRALTQAPDGAEHILHGRRLAQDFWRGGLALLGHLLALAFLHGATDQLHRLGQIKGLGQIFKRTALQCGHGAVEIRIRRHDDHRQAGLQFAQLLQKLQTRATGHSDVADQHLRAAVFRVASRNIGQRVQHFPRMREAARWQVFTCQRFFQDEADRGVVVYYPDRLHVCLLPC</sequence>
<organism evidence="1">
    <name type="scientific">bioreactor metagenome</name>
    <dbReference type="NCBI Taxonomy" id="1076179"/>
    <lineage>
        <taxon>unclassified sequences</taxon>
        <taxon>metagenomes</taxon>
        <taxon>ecological metagenomes</taxon>
    </lineage>
</organism>
<protein>
    <submittedName>
        <fullName evidence="1">Uncharacterized protein</fullName>
    </submittedName>
</protein>
<comment type="caution">
    <text evidence="1">The sequence shown here is derived from an EMBL/GenBank/DDBJ whole genome shotgun (WGS) entry which is preliminary data.</text>
</comment>
<dbReference type="AlphaFoldDB" id="A0A645BAR2"/>
<proteinExistence type="predicted"/>
<dbReference type="AntiFam" id="ANF00203">
    <property type="entry name" value="Shadow ORF (opposite algB)"/>
</dbReference>
<gene>
    <name evidence="1" type="ORF">SDC9_109273</name>
</gene>
<reference evidence="1" key="1">
    <citation type="submission" date="2019-08" db="EMBL/GenBank/DDBJ databases">
        <authorList>
            <person name="Kucharzyk K."/>
            <person name="Murdoch R.W."/>
            <person name="Higgins S."/>
            <person name="Loffler F."/>
        </authorList>
    </citation>
    <scope>NUCLEOTIDE SEQUENCE</scope>
</reference>
<evidence type="ECO:0000313" key="1">
    <source>
        <dbReference type="EMBL" id="MPM62402.1"/>
    </source>
</evidence>